<reference evidence="6" key="1">
    <citation type="submission" date="2007-06" db="EMBL/GenBank/DDBJ databases">
        <title>Complete sequence of Marinomonas sp. MWYL1.</title>
        <authorList>
            <consortium name="US DOE Joint Genome Institute"/>
            <person name="Copeland A."/>
            <person name="Lucas S."/>
            <person name="Lapidus A."/>
            <person name="Barry K."/>
            <person name="Glavina del Rio T."/>
            <person name="Dalin E."/>
            <person name="Tice H."/>
            <person name="Pitluck S."/>
            <person name="Kiss H."/>
            <person name="Brettin T."/>
            <person name="Bruce D."/>
            <person name="Detter J.C."/>
            <person name="Han C."/>
            <person name="Schmutz J."/>
            <person name="Larimer F."/>
            <person name="Land M."/>
            <person name="Hauser L."/>
            <person name="Kyrpides N."/>
            <person name="Kim E."/>
            <person name="Johnston A.W.B."/>
            <person name="Todd J.D."/>
            <person name="Rogers R."/>
            <person name="Wexler M."/>
            <person name="Bond P.L."/>
            <person name="Li Y."/>
            <person name="Richardson P."/>
        </authorList>
    </citation>
    <scope>NUCLEOTIDE SEQUENCE [LARGE SCALE GENOMIC DNA]</scope>
    <source>
        <strain evidence="6">MWYL1</strain>
    </source>
</reference>
<sequence>MGFSVPCCRLNLGECFTAFLRGVMSYQIYSHVLPSATPGTQRILKAHHFGEAGARPKVYFQAGLHADEWPGFLVLNTLLRQLKKADDAGLIQGEIVIVPVANPIGLAQNFHGYIPGRFAFSDGGGNFNRNWPQLGAKVEKRIKGDVTGDIESNIDLVRQAIHEELALLPETTELQGMKKTLLALSMDADEIIDLHCSGEASMHAYVAQEFEGHFKPLLALLGAKVGLSELETGAASFDETNVSVWRDLKAHYAHLIPWGSRSLTVELRGENDISNEFAEQDAQALFDYLVLREVIAGKSPAIDDSDVEYYPLDAMDLVKAPCAGIVCYHKAIGEEVEAGEVIGEVVNLMDDDVETSSYPLVARTNGVFFARVQRRLVVCGESIAKIAGREHLAFREIGKLFED</sequence>
<keyword evidence="3" id="KW-0378">Hydrolase</keyword>
<keyword evidence="2" id="KW-0479">Metal-binding</keyword>
<dbReference type="Pfam" id="PF24827">
    <property type="entry name" value="AstE_AspA_cat"/>
    <property type="match status" value="1"/>
</dbReference>
<dbReference type="EMBL" id="CP000749">
    <property type="protein sequence ID" value="ABR71359.1"/>
    <property type="molecule type" value="Genomic_DNA"/>
</dbReference>
<dbReference type="GO" id="GO:0046872">
    <property type="term" value="F:metal ion binding"/>
    <property type="evidence" value="ECO:0007669"/>
    <property type="project" value="UniProtKB-KW"/>
</dbReference>
<dbReference type="InterPro" id="IPR053138">
    <property type="entry name" value="N-alpha-Ac-DABA_deacetylase"/>
</dbReference>
<keyword evidence="4" id="KW-0862">Zinc</keyword>
<dbReference type="SUPFAM" id="SSF53187">
    <property type="entry name" value="Zn-dependent exopeptidases"/>
    <property type="match status" value="1"/>
</dbReference>
<evidence type="ECO:0000256" key="2">
    <source>
        <dbReference type="ARBA" id="ARBA00022723"/>
    </source>
</evidence>
<dbReference type="GO" id="GO:0016788">
    <property type="term" value="F:hydrolase activity, acting on ester bonds"/>
    <property type="evidence" value="ECO:0007669"/>
    <property type="project" value="InterPro"/>
</dbReference>
<name>A6VY30_MARMS</name>
<evidence type="ECO:0000256" key="4">
    <source>
        <dbReference type="ARBA" id="ARBA00022833"/>
    </source>
</evidence>
<dbReference type="PANTHER" id="PTHR37326">
    <property type="entry name" value="BLL3975 PROTEIN"/>
    <property type="match status" value="1"/>
</dbReference>
<evidence type="ECO:0000259" key="5">
    <source>
        <dbReference type="Pfam" id="PF24827"/>
    </source>
</evidence>
<dbReference type="Gene3D" id="3.40.630.10">
    <property type="entry name" value="Zn peptidases"/>
    <property type="match status" value="1"/>
</dbReference>
<dbReference type="PANTHER" id="PTHR37326:SF1">
    <property type="entry name" value="BLL3975 PROTEIN"/>
    <property type="match status" value="1"/>
</dbReference>
<dbReference type="CDD" id="cd06250">
    <property type="entry name" value="M14_PaAOTO_like"/>
    <property type="match status" value="1"/>
</dbReference>
<dbReference type="HOGENOM" id="CLU_062226_0_0_6"/>
<evidence type="ECO:0000256" key="3">
    <source>
        <dbReference type="ARBA" id="ARBA00022801"/>
    </source>
</evidence>
<feature type="domain" description="Succinylglutamate desuccinylase/Aspartoacylase catalytic" evidence="5">
    <location>
        <begin position="56"/>
        <end position="132"/>
    </location>
</feature>
<protein>
    <submittedName>
        <fullName evidence="6">Succinylglutamate desuccinylase/aspartoacylase</fullName>
    </submittedName>
</protein>
<dbReference type="KEGG" id="mmw:Mmwyl1_2437"/>
<accession>A6VY30</accession>
<dbReference type="STRING" id="400668.Mmwyl1_2437"/>
<gene>
    <name evidence="6" type="ordered locus">Mmwyl1_2437</name>
</gene>
<evidence type="ECO:0000313" key="6">
    <source>
        <dbReference type="EMBL" id="ABR71359.1"/>
    </source>
</evidence>
<proteinExistence type="predicted"/>
<dbReference type="AlphaFoldDB" id="A6VY30"/>
<organism evidence="6">
    <name type="scientific">Marinomonas sp. (strain MWYL1)</name>
    <dbReference type="NCBI Taxonomy" id="400668"/>
    <lineage>
        <taxon>Bacteria</taxon>
        <taxon>Pseudomonadati</taxon>
        <taxon>Pseudomonadota</taxon>
        <taxon>Gammaproteobacteria</taxon>
        <taxon>Oceanospirillales</taxon>
        <taxon>Oceanospirillaceae</taxon>
        <taxon>Marinomonas</taxon>
    </lineage>
</organism>
<dbReference type="InterPro" id="IPR055438">
    <property type="entry name" value="AstE_AspA_cat"/>
</dbReference>
<dbReference type="eggNOG" id="COG3608">
    <property type="taxonomic scope" value="Bacteria"/>
</dbReference>
<evidence type="ECO:0000256" key="1">
    <source>
        <dbReference type="ARBA" id="ARBA00001947"/>
    </source>
</evidence>
<comment type="cofactor">
    <cofactor evidence="1">
        <name>Zn(2+)</name>
        <dbReference type="ChEBI" id="CHEBI:29105"/>
    </cofactor>
</comment>